<dbReference type="Proteomes" id="UP000664940">
    <property type="component" value="Unassembled WGS sequence"/>
</dbReference>
<accession>A0A834BGJ1</accession>
<proteinExistence type="predicted"/>
<evidence type="ECO:0000313" key="3">
    <source>
        <dbReference type="Proteomes" id="UP000664940"/>
    </source>
</evidence>
<protein>
    <submittedName>
        <fullName evidence="2">High mobility group 20A</fullName>
    </submittedName>
</protein>
<gene>
    <name evidence="2" type="ORF">HJG60_006290</name>
</gene>
<sequence>MSLQTQQKAMSRGMKMSKEVNEEGGPKEEKGRNLFETAMHPNPPLLDMFGS</sequence>
<comment type="caution">
    <text evidence="2">The sequence shown here is derived from an EMBL/GenBank/DDBJ whole genome shotgun (WGS) entry which is preliminary data.</text>
</comment>
<feature type="compositionally biased region" description="Basic and acidic residues" evidence="1">
    <location>
        <begin position="16"/>
        <end position="29"/>
    </location>
</feature>
<name>A0A834BGJ1_9CHIR</name>
<evidence type="ECO:0000256" key="1">
    <source>
        <dbReference type="SAM" id="MobiDB-lite"/>
    </source>
</evidence>
<organism evidence="2 3">
    <name type="scientific">Phyllostomus discolor</name>
    <name type="common">pale spear-nosed bat</name>
    <dbReference type="NCBI Taxonomy" id="89673"/>
    <lineage>
        <taxon>Eukaryota</taxon>
        <taxon>Metazoa</taxon>
        <taxon>Chordata</taxon>
        <taxon>Craniata</taxon>
        <taxon>Vertebrata</taxon>
        <taxon>Euteleostomi</taxon>
        <taxon>Mammalia</taxon>
        <taxon>Eutheria</taxon>
        <taxon>Laurasiatheria</taxon>
        <taxon>Chiroptera</taxon>
        <taxon>Yangochiroptera</taxon>
        <taxon>Phyllostomidae</taxon>
        <taxon>Phyllostominae</taxon>
        <taxon>Phyllostomus</taxon>
    </lineage>
</organism>
<evidence type="ECO:0000313" key="2">
    <source>
        <dbReference type="EMBL" id="KAF6130404.1"/>
    </source>
</evidence>
<reference evidence="2 3" key="1">
    <citation type="journal article" date="2020" name="Nature">
        <title>Six reference-quality genomes reveal evolution of bat adaptations.</title>
        <authorList>
            <person name="Jebb D."/>
            <person name="Huang Z."/>
            <person name="Pippel M."/>
            <person name="Hughes G.M."/>
            <person name="Lavrichenko K."/>
            <person name="Devanna P."/>
            <person name="Winkler S."/>
            <person name="Jermiin L.S."/>
            <person name="Skirmuntt E.C."/>
            <person name="Katzourakis A."/>
            <person name="Burkitt-Gray L."/>
            <person name="Ray D.A."/>
            <person name="Sullivan K.A.M."/>
            <person name="Roscito J.G."/>
            <person name="Kirilenko B.M."/>
            <person name="Davalos L.M."/>
            <person name="Corthals A.P."/>
            <person name="Power M.L."/>
            <person name="Jones G."/>
            <person name="Ransome R.D."/>
            <person name="Dechmann D.K.N."/>
            <person name="Locatelli A.G."/>
            <person name="Puechmaille S.J."/>
            <person name="Fedrigo O."/>
            <person name="Jarvis E.D."/>
            <person name="Hiller M."/>
            <person name="Vernes S.C."/>
            <person name="Myers E.W."/>
            <person name="Teeling E.C."/>
        </authorList>
    </citation>
    <scope>NUCLEOTIDE SEQUENCE [LARGE SCALE GENOMIC DNA]</scope>
    <source>
        <strain evidence="2">Bat1K_MPI-CBG_1</strain>
    </source>
</reference>
<dbReference type="EMBL" id="JABVXQ010000001">
    <property type="protein sequence ID" value="KAF6130404.1"/>
    <property type="molecule type" value="Genomic_DNA"/>
</dbReference>
<dbReference type="AlphaFoldDB" id="A0A834BGJ1"/>
<feature type="region of interest" description="Disordered" evidence="1">
    <location>
        <begin position="1"/>
        <end position="29"/>
    </location>
</feature>